<evidence type="ECO:0000313" key="6">
    <source>
        <dbReference type="Proteomes" id="UP000825002"/>
    </source>
</evidence>
<feature type="non-terminal residue" evidence="5">
    <location>
        <position position="1"/>
    </location>
</feature>
<evidence type="ECO:0000259" key="4">
    <source>
        <dbReference type="PROSITE" id="PS50250"/>
    </source>
</evidence>
<name>A0ABQ7S9V3_9ACAR</name>
<keyword evidence="6" id="KW-1185">Reference proteome</keyword>
<dbReference type="InterPro" id="IPR033464">
    <property type="entry name" value="CSN8_PSD8_EIF3K"/>
</dbReference>
<feature type="domain" description="PCI" evidence="4">
    <location>
        <begin position="40"/>
        <end position="201"/>
    </location>
</feature>
<keyword evidence="1" id="KW-0963">Cytoplasm</keyword>
<dbReference type="PROSITE" id="PS50250">
    <property type="entry name" value="PCI"/>
    <property type="match status" value="1"/>
</dbReference>
<dbReference type="InterPro" id="IPR036390">
    <property type="entry name" value="WH_DNA-bd_sf"/>
</dbReference>
<accession>A0ABQ7S9V3</accession>
<dbReference type="InterPro" id="IPR016020">
    <property type="entry name" value="Transl_init_fac_sub12_N_euk"/>
</dbReference>
<dbReference type="InterPro" id="IPR036388">
    <property type="entry name" value="WH-like_DNA-bd_sf"/>
</dbReference>
<dbReference type="PANTHER" id="PTHR13022">
    <property type="entry name" value="EUKARYOTIC TRANSLATION INITIATION FACTOR 3 SUBUNIT 11"/>
    <property type="match status" value="1"/>
</dbReference>
<gene>
    <name evidence="5" type="primary">EIF3K</name>
    <name evidence="5" type="ORF">GZH46_01452</name>
</gene>
<organism evidence="5 6">
    <name type="scientific">Fragariocoptes setiger</name>
    <dbReference type="NCBI Taxonomy" id="1670756"/>
    <lineage>
        <taxon>Eukaryota</taxon>
        <taxon>Metazoa</taxon>
        <taxon>Ecdysozoa</taxon>
        <taxon>Arthropoda</taxon>
        <taxon>Chelicerata</taxon>
        <taxon>Arachnida</taxon>
        <taxon>Acari</taxon>
        <taxon>Acariformes</taxon>
        <taxon>Trombidiformes</taxon>
        <taxon>Prostigmata</taxon>
        <taxon>Eupodina</taxon>
        <taxon>Eriophyoidea</taxon>
        <taxon>Phytoptidae</taxon>
        <taxon>Fragariocoptes</taxon>
    </lineage>
</organism>
<protein>
    <submittedName>
        <fullName evidence="5">Eukaryotic translation initiation factor 3 subunit K</fullName>
    </submittedName>
</protein>
<dbReference type="GO" id="GO:0003743">
    <property type="term" value="F:translation initiation factor activity"/>
    <property type="evidence" value="ECO:0007669"/>
    <property type="project" value="UniProtKB-KW"/>
</dbReference>
<keyword evidence="3" id="KW-0648">Protein biosynthesis</keyword>
<dbReference type="Proteomes" id="UP000825002">
    <property type="component" value="Unassembled WGS sequence"/>
</dbReference>
<dbReference type="Gene3D" id="1.25.40.250">
    <property type="entry name" value="ARM repeat, domain 1"/>
    <property type="match status" value="1"/>
</dbReference>
<keyword evidence="2 5" id="KW-0396">Initiation factor</keyword>
<evidence type="ECO:0000256" key="1">
    <source>
        <dbReference type="ARBA" id="ARBA00022490"/>
    </source>
</evidence>
<dbReference type="SUPFAM" id="SSF48371">
    <property type="entry name" value="ARM repeat"/>
    <property type="match status" value="1"/>
</dbReference>
<comment type="caution">
    <text evidence="5">The sequence shown here is derived from an EMBL/GenBank/DDBJ whole genome shotgun (WGS) entry which is preliminary data.</text>
</comment>
<reference evidence="5 6" key="1">
    <citation type="submission" date="2020-10" db="EMBL/GenBank/DDBJ databases">
        <authorList>
            <person name="Klimov P.B."/>
            <person name="Dyachkov S.M."/>
            <person name="Chetverikov P.E."/>
        </authorList>
    </citation>
    <scope>NUCLEOTIDE SEQUENCE [LARGE SCALE GENOMIC DNA]</scope>
    <source>
        <strain evidence="5">BMOC 18-1129-001#AD2665</strain>
        <tissue evidence="5">Entire mites</tissue>
    </source>
</reference>
<dbReference type="InterPro" id="IPR016024">
    <property type="entry name" value="ARM-type_fold"/>
</dbReference>
<dbReference type="EMBL" id="JAIFTH010000260">
    <property type="protein sequence ID" value="KAG9510015.1"/>
    <property type="molecule type" value="Genomic_DNA"/>
</dbReference>
<dbReference type="Pfam" id="PF10075">
    <property type="entry name" value="CSN8_PSD8_EIF3K"/>
    <property type="match status" value="1"/>
</dbReference>
<evidence type="ECO:0000313" key="5">
    <source>
        <dbReference type="EMBL" id="KAG9510015.1"/>
    </source>
</evidence>
<dbReference type="SUPFAM" id="SSF46785">
    <property type="entry name" value="Winged helix' DNA-binding domain"/>
    <property type="match status" value="1"/>
</dbReference>
<dbReference type="InterPro" id="IPR000717">
    <property type="entry name" value="PCI_dom"/>
</dbReference>
<dbReference type="HAMAP" id="MF_03010">
    <property type="entry name" value="eIF3k"/>
    <property type="match status" value="1"/>
</dbReference>
<dbReference type="Gene3D" id="1.10.10.10">
    <property type="entry name" value="Winged helix-like DNA-binding domain superfamily/Winged helix DNA-binding domain"/>
    <property type="match status" value="1"/>
</dbReference>
<evidence type="ECO:0000256" key="2">
    <source>
        <dbReference type="ARBA" id="ARBA00022540"/>
    </source>
</evidence>
<sequence>MSELTKASIAAKLKGIERYNPKNIDVLVEYLNEQCASNQYDLEANLALLKLYQFNPDQFSPSIVEKVLLKAVTNLPHPDFILCKCLLDPSKLESGDIQKINEIFKTLELCQFEEFWTNLDSNKDLIQDIEGFEDSVRKFVSHVVGITYQHIATSLLRKLLGCTSDEQFTTWLNKNNWKLEGEYVLVEEQEDKIKTINITEKIELEHVASVLATYR</sequence>
<dbReference type="PANTHER" id="PTHR13022:SF0">
    <property type="entry name" value="EUKARYOTIC TRANSLATION INITIATION FACTOR 3 SUBUNIT K"/>
    <property type="match status" value="1"/>
</dbReference>
<evidence type="ECO:0000256" key="3">
    <source>
        <dbReference type="ARBA" id="ARBA00022917"/>
    </source>
</evidence>
<proteinExistence type="inferred from homology"/>
<dbReference type="InterPro" id="IPR009374">
    <property type="entry name" value="eIF3k"/>
</dbReference>